<keyword evidence="4" id="KW-1185">Reference proteome</keyword>
<dbReference type="InterPro" id="IPR005586">
    <property type="entry name" value="ABC_trans_aux"/>
</dbReference>
<dbReference type="Proteomes" id="UP000256763">
    <property type="component" value="Unassembled WGS sequence"/>
</dbReference>
<organism evidence="3 4">
    <name type="scientific">Alkalilimnicola ehrlichii</name>
    <dbReference type="NCBI Taxonomy" id="351052"/>
    <lineage>
        <taxon>Bacteria</taxon>
        <taxon>Pseudomonadati</taxon>
        <taxon>Pseudomonadota</taxon>
        <taxon>Gammaproteobacteria</taxon>
        <taxon>Chromatiales</taxon>
        <taxon>Ectothiorhodospiraceae</taxon>
        <taxon>Alkalilimnicola</taxon>
    </lineage>
</organism>
<dbReference type="OrthoDB" id="5795476at2"/>
<gene>
    <name evidence="3" type="ORF">CAL65_00640</name>
</gene>
<feature type="chain" id="PRO_5017760260" description="ABC-type transport auxiliary lipoprotein component domain-containing protein" evidence="1">
    <location>
        <begin position="23"/>
        <end position="210"/>
    </location>
</feature>
<comment type="caution">
    <text evidence="3">The sequence shown here is derived from an EMBL/GenBank/DDBJ whole genome shotgun (WGS) entry which is preliminary data.</text>
</comment>
<dbReference type="Gene3D" id="3.40.50.10610">
    <property type="entry name" value="ABC-type transport auxiliary lipoprotein component"/>
    <property type="match status" value="1"/>
</dbReference>
<name>A0A3E0X492_9GAMM</name>
<proteinExistence type="predicted"/>
<keyword evidence="1" id="KW-0732">Signal</keyword>
<sequence length="210" mass="23218">MKISRAKRLVGLVATSSVMALSACNVLPQATPVDVYRLPPAAIVSPPEQARIDWSLRVARPQAIDLLNSSRIAVADGTRLNVYESARWSASATELWRDHVLDVFQQDGRFAEVSSDEEGVRADYELTGILRAFYSERTAEGREAVIVVDARLVDLAQRRTVQAQRFEVREQAADGRLSSVVDAFGEAADRLALELLDWTLGAAMLQRTTY</sequence>
<dbReference type="Pfam" id="PF03886">
    <property type="entry name" value="ABC_trans_aux"/>
    <property type="match status" value="1"/>
</dbReference>
<dbReference type="PROSITE" id="PS51257">
    <property type="entry name" value="PROKAR_LIPOPROTEIN"/>
    <property type="match status" value="1"/>
</dbReference>
<evidence type="ECO:0000256" key="1">
    <source>
        <dbReference type="SAM" id="SignalP"/>
    </source>
</evidence>
<reference evidence="4" key="1">
    <citation type="submission" date="2017-05" db="EMBL/GenBank/DDBJ databases">
        <authorList>
            <person name="Sharma S."/>
            <person name="Sidhu C."/>
            <person name="Pinnaka A.K."/>
        </authorList>
    </citation>
    <scope>NUCLEOTIDE SEQUENCE [LARGE SCALE GENOMIC DNA]</scope>
    <source>
        <strain evidence="4">AK93</strain>
    </source>
</reference>
<dbReference type="SUPFAM" id="SSF159594">
    <property type="entry name" value="XCC0632-like"/>
    <property type="match status" value="1"/>
</dbReference>
<feature type="domain" description="ABC-type transport auxiliary lipoprotein component" evidence="2">
    <location>
        <begin position="36"/>
        <end position="194"/>
    </location>
</feature>
<dbReference type="RefSeq" id="WP_116300686.1">
    <property type="nucleotide sequence ID" value="NZ_NFZV01000001.1"/>
</dbReference>
<protein>
    <recommendedName>
        <fullName evidence="2">ABC-type transport auxiliary lipoprotein component domain-containing protein</fullName>
    </recommendedName>
</protein>
<accession>A0A3E0X492</accession>
<evidence type="ECO:0000259" key="2">
    <source>
        <dbReference type="Pfam" id="PF03886"/>
    </source>
</evidence>
<dbReference type="AlphaFoldDB" id="A0A3E0X492"/>
<feature type="signal peptide" evidence="1">
    <location>
        <begin position="1"/>
        <end position="22"/>
    </location>
</feature>
<evidence type="ECO:0000313" key="4">
    <source>
        <dbReference type="Proteomes" id="UP000256763"/>
    </source>
</evidence>
<evidence type="ECO:0000313" key="3">
    <source>
        <dbReference type="EMBL" id="RFA39356.1"/>
    </source>
</evidence>
<dbReference type="EMBL" id="NFZW01000001">
    <property type="protein sequence ID" value="RFA39356.1"/>
    <property type="molecule type" value="Genomic_DNA"/>
</dbReference>